<protein>
    <submittedName>
        <fullName evidence="1">Uncharacterized protein</fullName>
    </submittedName>
</protein>
<accession>A0AAV4U8Q3</accession>
<evidence type="ECO:0000313" key="1">
    <source>
        <dbReference type="EMBL" id="GIY54146.1"/>
    </source>
</evidence>
<reference evidence="1 2" key="1">
    <citation type="submission" date="2021-06" db="EMBL/GenBank/DDBJ databases">
        <title>Caerostris darwini draft genome.</title>
        <authorList>
            <person name="Kono N."/>
            <person name="Arakawa K."/>
        </authorList>
    </citation>
    <scope>NUCLEOTIDE SEQUENCE [LARGE SCALE GENOMIC DNA]</scope>
</reference>
<dbReference type="AlphaFoldDB" id="A0AAV4U8Q3"/>
<name>A0AAV4U8Q3_9ARAC</name>
<comment type="caution">
    <text evidence="1">The sequence shown here is derived from an EMBL/GenBank/DDBJ whole genome shotgun (WGS) entry which is preliminary data.</text>
</comment>
<dbReference type="Proteomes" id="UP001054837">
    <property type="component" value="Unassembled WGS sequence"/>
</dbReference>
<dbReference type="EMBL" id="BPLQ01010882">
    <property type="protein sequence ID" value="GIY54146.1"/>
    <property type="molecule type" value="Genomic_DNA"/>
</dbReference>
<proteinExistence type="predicted"/>
<evidence type="ECO:0000313" key="2">
    <source>
        <dbReference type="Proteomes" id="UP001054837"/>
    </source>
</evidence>
<sequence>MWCVLHREGLHVFHLQRDQILQAEDYPRRPAFAQKSASVRHFPCFVLFSIEVSLTREEVVNKHSTHILPTLNQIYSNYHHYTLRLPPINNSYKSYHHCTLLLAPISYSCNKYHHYLLRLPPVNCSYNDRHYTLRLPPINYSCNNYYQYTMAFLYD</sequence>
<organism evidence="1 2">
    <name type="scientific">Caerostris darwini</name>
    <dbReference type="NCBI Taxonomy" id="1538125"/>
    <lineage>
        <taxon>Eukaryota</taxon>
        <taxon>Metazoa</taxon>
        <taxon>Ecdysozoa</taxon>
        <taxon>Arthropoda</taxon>
        <taxon>Chelicerata</taxon>
        <taxon>Arachnida</taxon>
        <taxon>Araneae</taxon>
        <taxon>Araneomorphae</taxon>
        <taxon>Entelegynae</taxon>
        <taxon>Araneoidea</taxon>
        <taxon>Araneidae</taxon>
        <taxon>Caerostris</taxon>
    </lineage>
</organism>
<gene>
    <name evidence="1" type="ORF">CDAR_605231</name>
</gene>
<keyword evidence="2" id="KW-1185">Reference proteome</keyword>